<dbReference type="GO" id="GO:0016020">
    <property type="term" value="C:membrane"/>
    <property type="evidence" value="ECO:0007669"/>
    <property type="project" value="TreeGrafter"/>
</dbReference>
<dbReference type="GO" id="GO:0009103">
    <property type="term" value="P:lipopolysaccharide biosynthetic process"/>
    <property type="evidence" value="ECO:0007669"/>
    <property type="project" value="TreeGrafter"/>
</dbReference>
<gene>
    <name evidence="4" type="ORF">JF625_00845</name>
</gene>
<organism evidence="4 5">
    <name type="scientific">Inquilinus limosus</name>
    <dbReference type="NCBI Taxonomy" id="171674"/>
    <lineage>
        <taxon>Bacteria</taxon>
        <taxon>Pseudomonadati</taxon>
        <taxon>Pseudomonadota</taxon>
        <taxon>Alphaproteobacteria</taxon>
        <taxon>Rhodospirillales</taxon>
        <taxon>Rhodospirillaceae</taxon>
        <taxon>Inquilinus</taxon>
    </lineage>
</organism>
<keyword evidence="4" id="KW-0808">Transferase</keyword>
<dbReference type="Proteomes" id="UP000700706">
    <property type="component" value="Unassembled WGS sequence"/>
</dbReference>
<feature type="transmembrane region" description="Helical" evidence="1">
    <location>
        <begin position="274"/>
        <end position="294"/>
    </location>
</feature>
<evidence type="ECO:0000259" key="2">
    <source>
        <dbReference type="Pfam" id="PF01757"/>
    </source>
</evidence>
<protein>
    <submittedName>
        <fullName evidence="4">Acyltransferase</fullName>
    </submittedName>
</protein>
<dbReference type="InterPro" id="IPR050879">
    <property type="entry name" value="Acyltransferase_3"/>
</dbReference>
<proteinExistence type="predicted"/>
<reference evidence="4" key="1">
    <citation type="submission" date="2020-06" db="EMBL/GenBank/DDBJ databases">
        <title>Stable isotope informed genome-resolved metagenomics uncovers potential trophic interactions in rhizosphere soil.</title>
        <authorList>
            <person name="Starr E.P."/>
            <person name="Shi S."/>
            <person name="Blazewicz S.J."/>
            <person name="Koch B.J."/>
            <person name="Probst A.J."/>
            <person name="Hungate B.A."/>
            <person name="Pett-Ridge J."/>
            <person name="Firestone M.K."/>
            <person name="Banfield J.F."/>
        </authorList>
    </citation>
    <scope>NUCLEOTIDE SEQUENCE</scope>
    <source>
        <strain evidence="4">YM_69_17</strain>
    </source>
</reference>
<keyword evidence="1" id="KW-0812">Transmembrane</keyword>
<feature type="transmembrane region" description="Helical" evidence="1">
    <location>
        <begin position="248"/>
        <end position="267"/>
    </location>
</feature>
<dbReference type="AlphaFoldDB" id="A0A952FID6"/>
<dbReference type="GO" id="GO:0016747">
    <property type="term" value="F:acyltransferase activity, transferring groups other than amino-acyl groups"/>
    <property type="evidence" value="ECO:0007669"/>
    <property type="project" value="InterPro"/>
</dbReference>
<feature type="domain" description="SGNH" evidence="3">
    <location>
        <begin position="408"/>
        <end position="529"/>
    </location>
</feature>
<accession>A0A952FID6</accession>
<dbReference type="PANTHER" id="PTHR23028">
    <property type="entry name" value="ACETYLTRANSFERASE"/>
    <property type="match status" value="1"/>
</dbReference>
<feature type="transmembrane region" description="Helical" evidence="1">
    <location>
        <begin position="344"/>
        <end position="366"/>
    </location>
</feature>
<feature type="transmembrane region" description="Helical" evidence="1">
    <location>
        <begin position="165"/>
        <end position="183"/>
    </location>
</feature>
<dbReference type="EMBL" id="JAEKLZ010000031">
    <property type="protein sequence ID" value="MBW8723690.1"/>
    <property type="molecule type" value="Genomic_DNA"/>
</dbReference>
<comment type="caution">
    <text evidence="4">The sequence shown here is derived from an EMBL/GenBank/DDBJ whole genome shotgun (WGS) entry which is preliminary data.</text>
</comment>
<feature type="transmembrane region" description="Helical" evidence="1">
    <location>
        <begin position="189"/>
        <end position="211"/>
    </location>
</feature>
<dbReference type="Pfam" id="PF19040">
    <property type="entry name" value="SGNH"/>
    <property type="match status" value="1"/>
</dbReference>
<evidence type="ECO:0000256" key="1">
    <source>
        <dbReference type="SAM" id="Phobius"/>
    </source>
</evidence>
<feature type="non-terminal residue" evidence="4">
    <location>
        <position position="531"/>
    </location>
</feature>
<dbReference type="Pfam" id="PF01757">
    <property type="entry name" value="Acyl_transf_3"/>
    <property type="match status" value="1"/>
</dbReference>
<feature type="transmembrane region" description="Helical" evidence="1">
    <location>
        <begin position="30"/>
        <end position="53"/>
    </location>
</feature>
<evidence type="ECO:0000259" key="3">
    <source>
        <dbReference type="Pfam" id="PF19040"/>
    </source>
</evidence>
<evidence type="ECO:0000313" key="5">
    <source>
        <dbReference type="Proteomes" id="UP000700706"/>
    </source>
</evidence>
<dbReference type="InterPro" id="IPR002656">
    <property type="entry name" value="Acyl_transf_3_dom"/>
</dbReference>
<dbReference type="PANTHER" id="PTHR23028:SF53">
    <property type="entry name" value="ACYL_TRANSF_3 DOMAIN-CONTAINING PROTEIN"/>
    <property type="match status" value="1"/>
</dbReference>
<dbReference type="InterPro" id="IPR043968">
    <property type="entry name" value="SGNH"/>
</dbReference>
<sequence>MSIGYRKDIDGLRAVAVLPVVLYHTGVSGLGGGFIGIDVFFVISGYLITAILADEIRRGEFSVLGFYERRARRIFPALFAMLLLSIAAFTAILLPFDLRAFSRSVIATVSFTSNILFHLESGYFAAPSELKPLLHTWSLAVEEQFYILFPILLYLLSKAGRRTRNVALVAIVGLSFAVNLWGVRPHPSATFYLLPARAWELLLGSLLALDILPAPAARGLREIAAALGLALIGTGVLTLSAADPFPGWNAAMPCIGAALVIWAGTGGDSLGGHLLGLQPLVLIGRISYSLYLWHWPIIVFVKYATDRALSPAEAGMTVAASLVAAILSWRLVEQPFRGRGRFTRRGIFTASAVATGLLLSLGAVGYGTKGWPQRFPEAIPIIAKYAEYPSSFGMLRRGTCFLQDGQRAAEYDRDTCYGGASPDALIWGDSLAAHLYRGVSGQASRAKLTTGQATLSLCAPILNLSAYYTAGCKDFNDHIFSLIRQDPPKTVILAGRWEVVGLDDIARLGETIAALRSAGSQVIVVGQSPIF</sequence>
<feature type="domain" description="Acyltransferase 3" evidence="2">
    <location>
        <begin position="7"/>
        <end position="328"/>
    </location>
</feature>
<name>A0A952FID6_9PROT</name>
<keyword evidence="1" id="KW-1133">Transmembrane helix</keyword>
<feature type="transmembrane region" description="Helical" evidence="1">
    <location>
        <begin position="137"/>
        <end position="156"/>
    </location>
</feature>
<feature type="transmembrane region" description="Helical" evidence="1">
    <location>
        <begin position="223"/>
        <end position="242"/>
    </location>
</feature>
<keyword evidence="1" id="KW-0472">Membrane</keyword>
<feature type="transmembrane region" description="Helical" evidence="1">
    <location>
        <begin position="74"/>
        <end position="94"/>
    </location>
</feature>
<feature type="transmembrane region" description="Helical" evidence="1">
    <location>
        <begin position="314"/>
        <end position="332"/>
    </location>
</feature>
<keyword evidence="4" id="KW-0012">Acyltransferase</keyword>
<evidence type="ECO:0000313" key="4">
    <source>
        <dbReference type="EMBL" id="MBW8723690.1"/>
    </source>
</evidence>